<feature type="non-terminal residue" evidence="1">
    <location>
        <position position="120"/>
    </location>
</feature>
<reference evidence="1" key="1">
    <citation type="submission" date="2021-06" db="EMBL/GenBank/DDBJ databases">
        <authorList>
            <person name="Kallberg Y."/>
            <person name="Tangrot J."/>
            <person name="Rosling A."/>
        </authorList>
    </citation>
    <scope>NUCLEOTIDE SEQUENCE</scope>
    <source>
        <strain evidence="1">87-6 pot B 2015</strain>
    </source>
</reference>
<comment type="caution">
    <text evidence="1">The sequence shown here is derived from an EMBL/GenBank/DDBJ whole genome shotgun (WGS) entry which is preliminary data.</text>
</comment>
<keyword evidence="2" id="KW-1185">Reference proteome</keyword>
<proteinExistence type="predicted"/>
<gene>
    <name evidence="1" type="ORF">FMOSSE_LOCUS16699</name>
</gene>
<evidence type="ECO:0000313" key="1">
    <source>
        <dbReference type="EMBL" id="CAG8752046.1"/>
    </source>
</evidence>
<organism evidence="1 2">
    <name type="scientific">Funneliformis mosseae</name>
    <name type="common">Endomycorrhizal fungus</name>
    <name type="synonym">Glomus mosseae</name>
    <dbReference type="NCBI Taxonomy" id="27381"/>
    <lineage>
        <taxon>Eukaryota</taxon>
        <taxon>Fungi</taxon>
        <taxon>Fungi incertae sedis</taxon>
        <taxon>Mucoromycota</taxon>
        <taxon>Glomeromycotina</taxon>
        <taxon>Glomeromycetes</taxon>
        <taxon>Glomerales</taxon>
        <taxon>Glomeraceae</taxon>
        <taxon>Funneliformis</taxon>
    </lineage>
</organism>
<dbReference type="Proteomes" id="UP000789375">
    <property type="component" value="Unassembled WGS sequence"/>
</dbReference>
<accession>A0A9N9IVW6</accession>
<dbReference type="EMBL" id="CAJVPP010025609">
    <property type="protein sequence ID" value="CAG8752046.1"/>
    <property type="molecule type" value="Genomic_DNA"/>
</dbReference>
<protein>
    <submittedName>
        <fullName evidence="1">6605_t:CDS:1</fullName>
    </submittedName>
</protein>
<evidence type="ECO:0000313" key="2">
    <source>
        <dbReference type="Proteomes" id="UP000789375"/>
    </source>
</evidence>
<sequence length="120" mass="13817">EIMSSKAICNRMLFQLMKQPNDSWNNFKNRYDVTPEYVLRRIAKHRTQEIKDLNVIIILDGLQFTTKENLSTITSLQPPKINNIPVFNDSSIMNMFIDDMVGHGRSLEALGEAVVDKDMT</sequence>
<feature type="non-terminal residue" evidence="1">
    <location>
        <position position="1"/>
    </location>
</feature>
<dbReference type="AlphaFoldDB" id="A0A9N9IVW6"/>
<name>A0A9N9IVW6_FUNMO</name>